<comment type="subcellular location">
    <subcellularLocation>
        <location evidence="4">Cytoplasm</location>
    </subcellularLocation>
    <text evidence="4">Colocalizes with RAB11A on cytoplasmic vesicle membranes.</text>
</comment>
<dbReference type="PANTHER" id="PTHR19423">
    <property type="entry name" value="SH3 DOMAIN-BINDING PROTEIN 5"/>
    <property type="match status" value="1"/>
</dbReference>
<feature type="non-terminal residue" evidence="6">
    <location>
        <position position="146"/>
    </location>
</feature>
<keyword evidence="7" id="KW-1185">Reference proteome</keyword>
<feature type="compositionally biased region" description="Pro residues" evidence="5">
    <location>
        <begin position="8"/>
        <end position="18"/>
    </location>
</feature>
<feature type="region of interest" description="Disordered" evidence="5">
    <location>
        <begin position="66"/>
        <end position="117"/>
    </location>
</feature>
<name>A0A7L4NPF0_9AVES</name>
<proteinExistence type="inferred from homology"/>
<dbReference type="Pfam" id="PF05276">
    <property type="entry name" value="SH3BP5"/>
    <property type="match status" value="1"/>
</dbReference>
<evidence type="ECO:0000256" key="3">
    <source>
        <dbReference type="ARBA" id="ARBA00023054"/>
    </source>
</evidence>
<comment type="caution">
    <text evidence="6">The sequence shown here is derived from an EMBL/GenBank/DDBJ whole genome shotgun (WGS) entry which is preliminary data.</text>
</comment>
<comment type="function">
    <text evidence="4">Functions as guanine nucleotide exchange factor (GEF) for RAB11A.</text>
</comment>
<reference evidence="6 7" key="1">
    <citation type="submission" date="2020-02" db="EMBL/GenBank/DDBJ databases">
        <title>Bird 10,000 Genomes (B10K) Project - Family phase.</title>
        <authorList>
            <person name="Zhang G."/>
        </authorList>
    </citation>
    <scope>NUCLEOTIDE SEQUENCE [LARGE SCALE GENOMIC DNA]</scope>
    <source>
        <strain evidence="6">B10K-DU-013-51</strain>
        <tissue evidence="6">Mixed tissue sample</tissue>
    </source>
</reference>
<organism evidence="6 7">
    <name type="scientific">Ceyx cyanopectus</name>
    <name type="common">Indigo-banded kingfisher</name>
    <dbReference type="NCBI Taxonomy" id="390723"/>
    <lineage>
        <taxon>Eukaryota</taxon>
        <taxon>Metazoa</taxon>
        <taxon>Chordata</taxon>
        <taxon>Craniata</taxon>
        <taxon>Vertebrata</taxon>
        <taxon>Euteleostomi</taxon>
        <taxon>Archelosauria</taxon>
        <taxon>Archosauria</taxon>
        <taxon>Dinosauria</taxon>
        <taxon>Saurischia</taxon>
        <taxon>Theropoda</taxon>
        <taxon>Coelurosauria</taxon>
        <taxon>Aves</taxon>
        <taxon>Neognathae</taxon>
        <taxon>Neoaves</taxon>
        <taxon>Telluraves</taxon>
        <taxon>Coraciimorphae</taxon>
        <taxon>Coraciiformes</taxon>
        <taxon>Alcedinidae</taxon>
        <taxon>Ceyx</taxon>
    </lineage>
</organism>
<dbReference type="EMBL" id="VYZU01110780">
    <property type="protein sequence ID" value="NXY91640.1"/>
    <property type="molecule type" value="Genomic_DNA"/>
</dbReference>
<accession>A0A7L4NPF0</accession>
<sequence>PHLSRHPTLPPLSHPSPLSPQEHKAKVTSLELLVSQAKTRYSVALRNLEQISEQIHARRLQRLVRRRSSPVGAEAAPPHPLPLESPSPGALGRREDPGGGGGGGEEEGSKHGDDLSVSSLRTIASDLQKFDSVEHLWSLSDATSLN</sequence>
<comment type="domain">
    <text evidence="4">The N-terminal half of the protein mediates interaction with RAB11A and functions as guanine nucleotide exchange factor. Four long alpha-helices (interrupted by a central kink) assemble into coiled coils, giving rise to a 'V' shape.</text>
</comment>
<keyword evidence="2 4" id="KW-0344">Guanine-nucleotide releasing factor</keyword>
<comment type="subunit">
    <text evidence="4">Interacts with GDP-bound and nucleotide-free forms of RAB11A.</text>
</comment>
<evidence type="ECO:0000256" key="2">
    <source>
        <dbReference type="ARBA" id="ARBA00022658"/>
    </source>
</evidence>
<dbReference type="PANTHER" id="PTHR19423:SF8">
    <property type="entry name" value="SH3 DOMAIN-BINDING PROTEIN 5-LIKE"/>
    <property type="match status" value="1"/>
</dbReference>
<feature type="region of interest" description="Disordered" evidence="5">
    <location>
        <begin position="1"/>
        <end position="25"/>
    </location>
</feature>
<feature type="non-terminal residue" evidence="6">
    <location>
        <position position="1"/>
    </location>
</feature>
<dbReference type="OrthoDB" id="446789at2759"/>
<dbReference type="GO" id="GO:0017124">
    <property type="term" value="F:SH3 domain binding"/>
    <property type="evidence" value="ECO:0007669"/>
    <property type="project" value="UniProtKB-UniRule"/>
</dbReference>
<evidence type="ECO:0000313" key="7">
    <source>
        <dbReference type="Proteomes" id="UP000586704"/>
    </source>
</evidence>
<evidence type="ECO:0000313" key="6">
    <source>
        <dbReference type="EMBL" id="NXY91640.1"/>
    </source>
</evidence>
<comment type="similarity">
    <text evidence="1 4">Belongs to the SH3BP5 family.</text>
</comment>
<dbReference type="InterPro" id="IPR007940">
    <property type="entry name" value="SH3BP5"/>
</dbReference>
<dbReference type="GO" id="GO:0005737">
    <property type="term" value="C:cytoplasm"/>
    <property type="evidence" value="ECO:0007669"/>
    <property type="project" value="UniProtKB-SubCell"/>
</dbReference>
<dbReference type="GO" id="GO:0005085">
    <property type="term" value="F:guanyl-nucleotide exchange factor activity"/>
    <property type="evidence" value="ECO:0007669"/>
    <property type="project" value="UniProtKB-UniRule"/>
</dbReference>
<dbReference type="Proteomes" id="UP000586704">
    <property type="component" value="Unassembled WGS sequence"/>
</dbReference>
<evidence type="ECO:0000256" key="1">
    <source>
        <dbReference type="ARBA" id="ARBA00007796"/>
    </source>
</evidence>
<evidence type="ECO:0000256" key="5">
    <source>
        <dbReference type="SAM" id="MobiDB-lite"/>
    </source>
</evidence>
<dbReference type="GO" id="GO:0004860">
    <property type="term" value="F:protein kinase inhibitor activity"/>
    <property type="evidence" value="ECO:0007669"/>
    <property type="project" value="TreeGrafter"/>
</dbReference>
<gene>
    <name evidence="6" type="primary">Sh3bp5l</name>
    <name evidence="6" type="ORF">CEYCYA_R13195</name>
</gene>
<keyword evidence="3 4" id="KW-0175">Coiled coil</keyword>
<keyword evidence="4" id="KW-0963">Cytoplasm</keyword>
<evidence type="ECO:0000256" key="4">
    <source>
        <dbReference type="RuleBase" id="RU369054"/>
    </source>
</evidence>
<dbReference type="GO" id="GO:0035556">
    <property type="term" value="P:intracellular signal transduction"/>
    <property type="evidence" value="ECO:0007669"/>
    <property type="project" value="UniProtKB-UniRule"/>
</dbReference>
<dbReference type="AlphaFoldDB" id="A0A7L4NPF0"/>
<protein>
    <recommendedName>
        <fullName evidence="4">SH3 domain-binding protein 5</fullName>
        <shortName evidence="4">SH3BP-5</shortName>
    </recommendedName>
</protein>